<protein>
    <submittedName>
        <fullName evidence="2">CHAT domain-containing protein</fullName>
    </submittedName>
</protein>
<dbReference type="AlphaFoldDB" id="A0A285GQP7"/>
<reference evidence="2 3" key="1">
    <citation type="submission" date="2017-09" db="EMBL/GenBank/DDBJ databases">
        <authorList>
            <person name="Ehlers B."/>
            <person name="Leendertz F.H."/>
        </authorList>
    </citation>
    <scope>NUCLEOTIDE SEQUENCE [LARGE SCALE GENOMIC DNA]</scope>
    <source>
        <strain evidence="2 3">CGMCC 4.6857</strain>
    </source>
</reference>
<dbReference type="InterPro" id="IPR024983">
    <property type="entry name" value="CHAT_dom"/>
</dbReference>
<gene>
    <name evidence="2" type="ORF">SAMN05421748_102405</name>
</gene>
<evidence type="ECO:0000313" key="3">
    <source>
        <dbReference type="Proteomes" id="UP000219612"/>
    </source>
</evidence>
<accession>A0A285GQP7</accession>
<dbReference type="Proteomes" id="UP000219612">
    <property type="component" value="Unassembled WGS sequence"/>
</dbReference>
<name>A0A285GQP7_9ACTN</name>
<keyword evidence="3" id="KW-1185">Reference proteome</keyword>
<proteinExistence type="predicted"/>
<organism evidence="2 3">
    <name type="scientific">Paractinoplanes atraurantiacus</name>
    <dbReference type="NCBI Taxonomy" id="1036182"/>
    <lineage>
        <taxon>Bacteria</taxon>
        <taxon>Bacillati</taxon>
        <taxon>Actinomycetota</taxon>
        <taxon>Actinomycetes</taxon>
        <taxon>Micromonosporales</taxon>
        <taxon>Micromonosporaceae</taxon>
        <taxon>Paractinoplanes</taxon>
    </lineage>
</organism>
<evidence type="ECO:0000259" key="1">
    <source>
        <dbReference type="Pfam" id="PF12770"/>
    </source>
</evidence>
<dbReference type="Pfam" id="PF12770">
    <property type="entry name" value="CHAT"/>
    <property type="match status" value="1"/>
</dbReference>
<dbReference type="EMBL" id="OBDY01000002">
    <property type="protein sequence ID" value="SNY25768.1"/>
    <property type="molecule type" value="Genomic_DNA"/>
</dbReference>
<evidence type="ECO:0000313" key="2">
    <source>
        <dbReference type="EMBL" id="SNY25768.1"/>
    </source>
</evidence>
<sequence>MIGFGYPARAKRLSGTALKYAQHSEFDRALRRLNEAVDVVASCREYLAAAEAARYVLLAAATIGQNAEEPVQEATYKLYRRIAFVLSDTRVEINTMLALHEASKGANFSSVLRENQGRTLPETIEPLLREVWQSEQDIPGPMLEPEMPYGAETVAFFYAGSHEAEDVSDPYTRHRNLQRKADQEITNHLYADVEASQLSLPDVEDIQAAIPADAVLISLFLGESHHPSQPRPLAAVQGLAVTREGIDFRTSTGVNAPGGLLELRRGDQVLMASPAIAEVDVLRHAVLEDPLHRRLAPEAEDRLKGEAHALCAGFLRSTTRWLSEGKRHLIIWPNGPLHFVPFHLLMHDGWTVADDWTVTQTANLMPFRAKQEPNEARQAKDLIVFAFAGGRAEHGLPAAEGLEAHAEALVATVGAGVAVTGSAATPRRLIAMARGARYLHIAAHGAHNEWAPWFQCVFLSPDENSDGRLFAYDVLHADLRGVELVTLSSCESALGRFDMNDNLRGIPAAFLAAGAAAVVGCSWPVHPAVALDFFGSLYRHLSLGMDRVSAFRAAQVDARAHHPAYRDWGAFVYVGDWT</sequence>
<feature type="domain" description="CHAT" evidence="1">
    <location>
        <begin position="323"/>
        <end position="576"/>
    </location>
</feature>